<dbReference type="PANTHER" id="PTHR21266">
    <property type="entry name" value="IRON-SULFUR DOMAIN CONTAINING PROTEIN"/>
    <property type="match status" value="1"/>
</dbReference>
<feature type="region of interest" description="Disordered" evidence="6">
    <location>
        <begin position="1"/>
        <end position="37"/>
    </location>
</feature>
<keyword evidence="2" id="KW-0479">Metal-binding</keyword>
<dbReference type="InterPro" id="IPR036922">
    <property type="entry name" value="Rieske_2Fe-2S_sf"/>
</dbReference>
<evidence type="ECO:0000256" key="6">
    <source>
        <dbReference type="SAM" id="MobiDB-lite"/>
    </source>
</evidence>
<dbReference type="CDD" id="cd03467">
    <property type="entry name" value="Rieske"/>
    <property type="match status" value="1"/>
</dbReference>
<evidence type="ECO:0000256" key="2">
    <source>
        <dbReference type="ARBA" id="ARBA00022723"/>
    </source>
</evidence>
<feature type="domain" description="Rieske" evidence="7">
    <location>
        <begin position="78"/>
        <end position="176"/>
    </location>
</feature>
<keyword evidence="9" id="KW-1185">Reference proteome</keyword>
<evidence type="ECO:0000313" key="9">
    <source>
        <dbReference type="Proteomes" id="UP000663792"/>
    </source>
</evidence>
<reference evidence="8" key="1">
    <citation type="submission" date="2021-01" db="EMBL/GenBank/DDBJ databases">
        <title>YIM 132084 draft genome.</title>
        <authorList>
            <person name="An D."/>
        </authorList>
    </citation>
    <scope>NUCLEOTIDE SEQUENCE</scope>
    <source>
        <strain evidence="8">YIM 132084</strain>
    </source>
</reference>
<dbReference type="RefSeq" id="WP_205260932.1">
    <property type="nucleotide sequence ID" value="NZ_JAERWK010000015.1"/>
</dbReference>
<dbReference type="PROSITE" id="PS51296">
    <property type="entry name" value="RIESKE"/>
    <property type="match status" value="1"/>
</dbReference>
<dbReference type="GO" id="GO:0004497">
    <property type="term" value="F:monooxygenase activity"/>
    <property type="evidence" value="ECO:0007669"/>
    <property type="project" value="UniProtKB-ARBA"/>
</dbReference>
<evidence type="ECO:0000256" key="4">
    <source>
        <dbReference type="ARBA" id="ARBA00023004"/>
    </source>
</evidence>
<gene>
    <name evidence="8" type="ORF">JL106_11865</name>
</gene>
<protein>
    <submittedName>
        <fullName evidence="8">Rieske (2Fe-2S) protein</fullName>
    </submittedName>
</protein>
<dbReference type="InterPro" id="IPR045612">
    <property type="entry name" value="DUF5914"/>
</dbReference>
<dbReference type="Gene3D" id="2.102.10.10">
    <property type="entry name" value="Rieske [2Fe-2S] iron-sulphur domain"/>
    <property type="match status" value="1"/>
</dbReference>
<dbReference type="PANTHER" id="PTHR21266:SF60">
    <property type="entry name" value="3-KETOSTEROID-9-ALPHA-MONOOXYGENASE, OXYGENASE COMPONENT"/>
    <property type="match status" value="1"/>
</dbReference>
<dbReference type="AlphaFoldDB" id="A0A938YGJ6"/>
<dbReference type="Proteomes" id="UP000663792">
    <property type="component" value="Unassembled WGS sequence"/>
</dbReference>
<evidence type="ECO:0000256" key="3">
    <source>
        <dbReference type="ARBA" id="ARBA00023002"/>
    </source>
</evidence>
<dbReference type="SUPFAM" id="SSF50022">
    <property type="entry name" value="ISP domain"/>
    <property type="match status" value="1"/>
</dbReference>
<dbReference type="Pfam" id="PF19299">
    <property type="entry name" value="DUF5914"/>
    <property type="match status" value="1"/>
</dbReference>
<dbReference type="InterPro" id="IPR017941">
    <property type="entry name" value="Rieske_2Fe-2S"/>
</dbReference>
<dbReference type="EMBL" id="JAERWK010000015">
    <property type="protein sequence ID" value="MBM9467977.1"/>
    <property type="molecule type" value="Genomic_DNA"/>
</dbReference>
<sequence>MTIQLRGSRAVASRPDAAPAPGLLHRLAGTGKDGRPRIPIARLPQPSVDMMAPTWRQADPQRIASALERSLARNAGGWFVVGASEEIPAEESVTRTVDGREIVLWRDAAGNLVAGPGACPHLGALLEQCAVVDGTLLCRWHGLPLRPGTPDTDPSATARKGWNSYRALDDGVLAWVRLPVEGETPTDAPTLPPRPPVEGHLPAVMAVTGVCEPQDVIANRLDPWHGAWFHPYSFSHLTVDDDASDDDVLTVDVTFRLSRTWGVSVRAQFFTPDSRTIVMLIVDGEGEGSVVETHATPIGPDEQGQPRTVITEATIAYSPRNGFALARRVAPLLQPFMRRTAARLWVDDLVYAERRYELRAKGEFPG</sequence>
<accession>A0A938YGJ6</accession>
<dbReference type="Pfam" id="PF00355">
    <property type="entry name" value="Rieske"/>
    <property type="match status" value="1"/>
</dbReference>
<dbReference type="GO" id="GO:0046872">
    <property type="term" value="F:metal ion binding"/>
    <property type="evidence" value="ECO:0007669"/>
    <property type="project" value="UniProtKB-KW"/>
</dbReference>
<proteinExistence type="predicted"/>
<name>A0A938YGJ6_9ACTN</name>
<keyword evidence="1" id="KW-0001">2Fe-2S</keyword>
<evidence type="ECO:0000259" key="7">
    <source>
        <dbReference type="PROSITE" id="PS51296"/>
    </source>
</evidence>
<evidence type="ECO:0000313" key="8">
    <source>
        <dbReference type="EMBL" id="MBM9467977.1"/>
    </source>
</evidence>
<keyword evidence="5" id="KW-0411">Iron-sulfur</keyword>
<organism evidence="8 9">
    <name type="scientific">Nakamurella leprariae</name>
    <dbReference type="NCBI Taxonomy" id="2803911"/>
    <lineage>
        <taxon>Bacteria</taxon>
        <taxon>Bacillati</taxon>
        <taxon>Actinomycetota</taxon>
        <taxon>Actinomycetes</taxon>
        <taxon>Nakamurellales</taxon>
        <taxon>Nakamurellaceae</taxon>
        <taxon>Nakamurella</taxon>
    </lineage>
</organism>
<evidence type="ECO:0000256" key="5">
    <source>
        <dbReference type="ARBA" id="ARBA00023014"/>
    </source>
</evidence>
<dbReference type="GO" id="GO:0016705">
    <property type="term" value="F:oxidoreductase activity, acting on paired donors, with incorporation or reduction of molecular oxygen"/>
    <property type="evidence" value="ECO:0007669"/>
    <property type="project" value="UniProtKB-ARBA"/>
</dbReference>
<keyword evidence="4" id="KW-0408">Iron</keyword>
<evidence type="ECO:0000256" key="1">
    <source>
        <dbReference type="ARBA" id="ARBA00022714"/>
    </source>
</evidence>
<keyword evidence="3" id="KW-0560">Oxidoreductase</keyword>
<comment type="caution">
    <text evidence="8">The sequence shown here is derived from an EMBL/GenBank/DDBJ whole genome shotgun (WGS) entry which is preliminary data.</text>
</comment>
<dbReference type="InterPro" id="IPR050584">
    <property type="entry name" value="Cholesterol_7-desaturase"/>
</dbReference>
<dbReference type="GO" id="GO:0051537">
    <property type="term" value="F:2 iron, 2 sulfur cluster binding"/>
    <property type="evidence" value="ECO:0007669"/>
    <property type="project" value="UniProtKB-KW"/>
</dbReference>